<dbReference type="Pfam" id="PF08874">
    <property type="entry name" value="DUF1835"/>
    <property type="match status" value="1"/>
</dbReference>
<dbReference type="Pfam" id="PF00293">
    <property type="entry name" value="NUDIX"/>
    <property type="match status" value="1"/>
</dbReference>
<proteinExistence type="predicted"/>
<dbReference type="PANTHER" id="PTHR43046">
    <property type="entry name" value="GDP-MANNOSE MANNOSYL HYDROLASE"/>
    <property type="match status" value="1"/>
</dbReference>
<name>A0A6C0NUK3_9BACL</name>
<organism evidence="4 5">
    <name type="scientific">Paenibacillus rhizovicinus</name>
    <dbReference type="NCBI Taxonomy" id="2704463"/>
    <lineage>
        <taxon>Bacteria</taxon>
        <taxon>Bacillati</taxon>
        <taxon>Bacillota</taxon>
        <taxon>Bacilli</taxon>
        <taxon>Bacillales</taxon>
        <taxon>Paenibacillaceae</taxon>
        <taxon>Paenibacillus</taxon>
    </lineage>
</organism>
<dbReference type="CDD" id="cd02883">
    <property type="entry name" value="NUDIX_Hydrolase"/>
    <property type="match status" value="1"/>
</dbReference>
<protein>
    <submittedName>
        <fullName evidence="4">DUF1835 domain-containing protein</fullName>
    </submittedName>
</protein>
<dbReference type="InterPro" id="IPR014973">
    <property type="entry name" value="DUF1835"/>
</dbReference>
<dbReference type="InterPro" id="IPR020084">
    <property type="entry name" value="NUDIX_hydrolase_CS"/>
</dbReference>
<comment type="cofactor">
    <cofactor evidence="1">
        <name>Mg(2+)</name>
        <dbReference type="ChEBI" id="CHEBI:18420"/>
    </cofactor>
</comment>
<dbReference type="InterPro" id="IPR015797">
    <property type="entry name" value="NUDIX_hydrolase-like_dom_sf"/>
</dbReference>
<evidence type="ECO:0000256" key="2">
    <source>
        <dbReference type="ARBA" id="ARBA00022801"/>
    </source>
</evidence>
<dbReference type="PROSITE" id="PS51462">
    <property type="entry name" value="NUDIX"/>
    <property type="match status" value="1"/>
</dbReference>
<accession>A0A6C0NUK3</accession>
<dbReference type="SUPFAM" id="SSF55811">
    <property type="entry name" value="Nudix"/>
    <property type="match status" value="1"/>
</dbReference>
<dbReference type="PRINTS" id="PR00502">
    <property type="entry name" value="NUDIXFAMILY"/>
</dbReference>
<dbReference type="EMBL" id="CP048286">
    <property type="protein sequence ID" value="QHW29791.1"/>
    <property type="molecule type" value="Genomic_DNA"/>
</dbReference>
<keyword evidence="2" id="KW-0378">Hydrolase</keyword>
<dbReference type="Proteomes" id="UP000479114">
    <property type="component" value="Chromosome"/>
</dbReference>
<dbReference type="AlphaFoldDB" id="A0A6C0NUK3"/>
<sequence length="452" mass="51948">MSNQAVEIQSDVHLVFSLSDAGSLKVTFSEIGKRRENLVLAFNDLFSIGPIKNLDSREGRQMRQRWFMERFADYSLNHVLNEEHQLEHMLETLAGIPETKPITIWCGDNAHDQTGLRFVLHVLKQREQPIRIANVSELFSELRPEAEVLVPPYAQGLIEKNVYREMVERCSRLKLLDASTRRQYESEWLALSGRDHTLRLWLEGEVIGCEEDRLDASILKAVTECEEMSDEDGFVKAGRVVTNVFEHINQLVGDAFINYRIWTLISDGYLGFRGLPVALHQYAIKVLPRNEDFERGVQSPKHIISVSALVKNAKGEVLLLRTHWRSDTWEMPGGNVELGEPLDEAIRREFLEETGIVIRPIGITGVYCNASKQVISVVFHAEYVSGEIQIQPEEIIEARYIRLDEHNIGQWITRPQQKSRTLDAMKAEEMVPYETWEVNPTYNLLGRLHHHS</sequence>
<dbReference type="Gene3D" id="3.90.79.10">
    <property type="entry name" value="Nucleoside Triphosphate Pyrophosphohydrolase"/>
    <property type="match status" value="1"/>
</dbReference>
<dbReference type="InterPro" id="IPR022123">
    <property type="entry name" value="DUF3658"/>
</dbReference>
<dbReference type="PROSITE" id="PS00893">
    <property type="entry name" value="NUDIX_BOX"/>
    <property type="match status" value="1"/>
</dbReference>
<gene>
    <name evidence="4" type="ORF">GZH47_02355</name>
</gene>
<evidence type="ECO:0000313" key="5">
    <source>
        <dbReference type="Proteomes" id="UP000479114"/>
    </source>
</evidence>
<dbReference type="Pfam" id="PF12395">
    <property type="entry name" value="DUF3658"/>
    <property type="match status" value="1"/>
</dbReference>
<dbReference type="PANTHER" id="PTHR43046:SF2">
    <property type="entry name" value="8-OXO-DGTP DIPHOSPHATASE-RELATED"/>
    <property type="match status" value="1"/>
</dbReference>
<evidence type="ECO:0000313" key="4">
    <source>
        <dbReference type="EMBL" id="QHW29791.1"/>
    </source>
</evidence>
<reference evidence="4 5" key="1">
    <citation type="submission" date="2020-02" db="EMBL/GenBank/DDBJ databases">
        <title>Paenibacillus sp. nov., isolated from rhizosphere soil of tomato.</title>
        <authorList>
            <person name="Weon H.-Y."/>
            <person name="Lee S.A."/>
        </authorList>
    </citation>
    <scope>NUCLEOTIDE SEQUENCE [LARGE SCALE GENOMIC DNA]</scope>
    <source>
        <strain evidence="4 5">14171R-81</strain>
    </source>
</reference>
<dbReference type="GO" id="GO:0016787">
    <property type="term" value="F:hydrolase activity"/>
    <property type="evidence" value="ECO:0007669"/>
    <property type="project" value="UniProtKB-KW"/>
</dbReference>
<feature type="domain" description="Nudix hydrolase" evidence="3">
    <location>
        <begin position="301"/>
        <end position="438"/>
    </location>
</feature>
<evidence type="ECO:0000256" key="1">
    <source>
        <dbReference type="ARBA" id="ARBA00001946"/>
    </source>
</evidence>
<keyword evidence="5" id="KW-1185">Reference proteome</keyword>
<dbReference type="InterPro" id="IPR000086">
    <property type="entry name" value="NUDIX_hydrolase_dom"/>
</dbReference>
<dbReference type="KEGG" id="prz:GZH47_02355"/>
<dbReference type="InterPro" id="IPR020476">
    <property type="entry name" value="Nudix_hydrolase"/>
</dbReference>
<evidence type="ECO:0000259" key="3">
    <source>
        <dbReference type="PROSITE" id="PS51462"/>
    </source>
</evidence>